<organism evidence="1 2">
    <name type="scientific">Prorocentrum cordatum</name>
    <dbReference type="NCBI Taxonomy" id="2364126"/>
    <lineage>
        <taxon>Eukaryota</taxon>
        <taxon>Sar</taxon>
        <taxon>Alveolata</taxon>
        <taxon>Dinophyceae</taxon>
        <taxon>Prorocentrales</taxon>
        <taxon>Prorocentraceae</taxon>
        <taxon>Prorocentrum</taxon>
    </lineage>
</organism>
<evidence type="ECO:0000313" key="1">
    <source>
        <dbReference type="EMBL" id="CAK0909372.1"/>
    </source>
</evidence>
<comment type="caution">
    <text evidence="1">The sequence shown here is derived from an EMBL/GenBank/DDBJ whole genome shotgun (WGS) entry which is preliminary data.</text>
</comment>
<dbReference type="Proteomes" id="UP001189429">
    <property type="component" value="Unassembled WGS sequence"/>
</dbReference>
<reference evidence="1" key="1">
    <citation type="submission" date="2023-10" db="EMBL/GenBank/DDBJ databases">
        <authorList>
            <person name="Chen Y."/>
            <person name="Shah S."/>
            <person name="Dougan E. K."/>
            <person name="Thang M."/>
            <person name="Chan C."/>
        </authorList>
    </citation>
    <scope>NUCLEOTIDE SEQUENCE [LARGE SCALE GENOMIC DNA]</scope>
</reference>
<protein>
    <submittedName>
        <fullName evidence="1">Uncharacterized protein</fullName>
    </submittedName>
</protein>
<dbReference type="EMBL" id="CAUYUJ010022182">
    <property type="protein sequence ID" value="CAK0909372.1"/>
    <property type="molecule type" value="Genomic_DNA"/>
</dbReference>
<name>A0ABN9YB82_9DINO</name>
<dbReference type="PANTHER" id="PTHR33050">
    <property type="entry name" value="REVERSE TRANSCRIPTASE DOMAIN-CONTAINING PROTEIN"/>
    <property type="match status" value="1"/>
</dbReference>
<keyword evidence="2" id="KW-1185">Reference proteome</keyword>
<accession>A0ABN9YB82</accession>
<proteinExistence type="predicted"/>
<evidence type="ECO:0000313" key="2">
    <source>
        <dbReference type="Proteomes" id="UP001189429"/>
    </source>
</evidence>
<gene>
    <name evidence="1" type="ORF">PCOR1329_LOCUS83806</name>
</gene>
<dbReference type="PANTHER" id="PTHR33050:SF7">
    <property type="entry name" value="RIBONUCLEASE H"/>
    <property type="match status" value="1"/>
</dbReference>
<dbReference type="InterPro" id="IPR052055">
    <property type="entry name" value="Hepadnavirus_pol/RT"/>
</dbReference>
<sequence>MASEREEVFFARVVELGLEDCVPAMKTKGIKTFAGMGFGTDYNPQMPDPTLLNQQLLVPLSGGNEELVPALRRLWWESWSVATNDMRKHIDAADGDAPRKLGPVEFQARRDQVTSRLTGLRFEGELDVGDGLITLFTGMYDRDRLQYAPWEQCVKRELETAGIKQDENWKRDPATGFMKQVSEASSSKCADLSTDLLLDYALKRRGLAMAMGDLLRAPPPGYAKTSLTQVRRADEAAFALMSRLAKGGIRRKNGVRPLDTIISDVLKHEDFTIHLQPLPHGAHQALRYPGNSATDDAGVPVCFGYNLNTCDKAPPGGRCPKGRHARSEREVGGPQVLEMCCGSARLTAAFSSEGVPGLGVDWKGNRHESRGPWVQLDLTTNEGQSAFLQLLGSAQTLTLAWISLPCGTATRARDIQDIPGLPQPLRSAREPWGRTDVEFSADDMQKLSRANSLYRFAIVVVDRCEHMGVQWIIENPANSLLWYMQEFVSLLSRAGVADTEFHACMVGGLRPKSVRLRGTATCVRTLHNRWCDSGHSHAPWRRQGAATTAEESEYPDKFCREMVTSLVKERQSATSDVVAALREGAQTSCSTPLAASALAAAKRPKRQAGPPGCAGVGKQPRGTKYPRLIPVYRDVRVVKCSQVDLATLEDACGGEVKAKATLIKDAVVATVPLDKGMRILQILENGGECGNNAEVTVQLGAPAPEQALGAGEWPGKRSLLLEGMAAAAGFPNPRMLGAYIRQGTPVFGEVPASGAFEKDEQPAGKSLREVLEASKWTKQRLRDTVKPGTFEVGEEVVKRTEEEVAQGKALGPFSEEEVDQCLGKVWAGSRRFGLVQSSGVRPVDDHSEFGQNWTSHTHEYIDLGGVDQVAAVARLWGTAASSTGRVQVQLSTGEMLRGRLHQGFAPKAARSLRGRALDLKRAFKQLAPLPSLSPLLVIALRHPARNGVAYYVLRAMPFGARNAVYVFGTVARAIEMILSELFLLALTQYVGDIPQLEPEACIDSATVAEEVMQLLGWEVKRDAAGCLPRFASSFSALGVVFDLSRVVDSELMISNKPERATRASELARALAEGGWVKQPVLTQLLGVLAYSRAQCFGRCGAAALQPLSAAAHGPPKRVDGTLLVQLEAAVALLRESKPRTLLLRDHRLPVLLWVDGSEEQGVVEGGAVLDDRGAVSEYIQFVVSPQLVEAWRRENGLTKVIHQAELLPIAVALATWRAAVRGRRVIVFVDNDAARAAMVNGHSGTPASARLVGTAWALAQEQCAYLWFDRVPSPSNVADGPSRGKVENAERLGFVQARAVFPSPESLCLVKV</sequence>